<dbReference type="Gene3D" id="1.10.10.60">
    <property type="entry name" value="Homeodomain-like"/>
    <property type="match status" value="1"/>
</dbReference>
<dbReference type="EMBL" id="BMGG01000007">
    <property type="protein sequence ID" value="GGC76938.1"/>
    <property type="molecule type" value="Genomic_DNA"/>
</dbReference>
<dbReference type="AlphaFoldDB" id="A0A916UKM4"/>
<feature type="domain" description="HTH araC/xylS-type" evidence="4">
    <location>
        <begin position="213"/>
        <end position="312"/>
    </location>
</feature>
<dbReference type="Pfam" id="PF12833">
    <property type="entry name" value="HTH_18"/>
    <property type="match status" value="1"/>
</dbReference>
<gene>
    <name evidence="5" type="ORF">GCM10010994_39060</name>
</gene>
<dbReference type="InterPro" id="IPR018060">
    <property type="entry name" value="HTH_AraC"/>
</dbReference>
<keyword evidence="1" id="KW-0805">Transcription regulation</keyword>
<dbReference type="SMART" id="SM00342">
    <property type="entry name" value="HTH_ARAC"/>
    <property type="match status" value="1"/>
</dbReference>
<dbReference type="SUPFAM" id="SSF46689">
    <property type="entry name" value="Homeodomain-like"/>
    <property type="match status" value="1"/>
</dbReference>
<keyword evidence="6" id="KW-1185">Reference proteome</keyword>
<dbReference type="InterPro" id="IPR009057">
    <property type="entry name" value="Homeodomain-like_sf"/>
</dbReference>
<accession>A0A916UKM4</accession>
<comment type="caution">
    <text evidence="5">The sequence shown here is derived from an EMBL/GenBank/DDBJ whole genome shotgun (WGS) entry which is preliminary data.</text>
</comment>
<dbReference type="GO" id="GO:0003700">
    <property type="term" value="F:DNA-binding transcription factor activity"/>
    <property type="evidence" value="ECO:0007669"/>
    <property type="project" value="InterPro"/>
</dbReference>
<dbReference type="Proteomes" id="UP000637002">
    <property type="component" value="Unassembled WGS sequence"/>
</dbReference>
<reference evidence="5" key="1">
    <citation type="journal article" date="2014" name="Int. J. Syst. Evol. Microbiol.">
        <title>Complete genome sequence of Corynebacterium casei LMG S-19264T (=DSM 44701T), isolated from a smear-ripened cheese.</title>
        <authorList>
            <consortium name="US DOE Joint Genome Institute (JGI-PGF)"/>
            <person name="Walter F."/>
            <person name="Albersmeier A."/>
            <person name="Kalinowski J."/>
            <person name="Ruckert C."/>
        </authorList>
    </citation>
    <scope>NUCLEOTIDE SEQUENCE</scope>
    <source>
        <strain evidence="5">CGMCC 1.12919</strain>
    </source>
</reference>
<dbReference type="PANTHER" id="PTHR46796:SF6">
    <property type="entry name" value="ARAC SUBFAMILY"/>
    <property type="match status" value="1"/>
</dbReference>
<dbReference type="GO" id="GO:0043565">
    <property type="term" value="F:sequence-specific DNA binding"/>
    <property type="evidence" value="ECO:0007669"/>
    <property type="project" value="InterPro"/>
</dbReference>
<evidence type="ECO:0000256" key="1">
    <source>
        <dbReference type="ARBA" id="ARBA00023015"/>
    </source>
</evidence>
<reference evidence="5" key="2">
    <citation type="submission" date="2020-09" db="EMBL/GenBank/DDBJ databases">
        <authorList>
            <person name="Sun Q."/>
            <person name="Zhou Y."/>
        </authorList>
    </citation>
    <scope>NUCLEOTIDE SEQUENCE</scope>
    <source>
        <strain evidence="5">CGMCC 1.12919</strain>
    </source>
</reference>
<evidence type="ECO:0000256" key="3">
    <source>
        <dbReference type="ARBA" id="ARBA00023163"/>
    </source>
</evidence>
<dbReference type="PROSITE" id="PS01124">
    <property type="entry name" value="HTH_ARAC_FAMILY_2"/>
    <property type="match status" value="1"/>
</dbReference>
<evidence type="ECO:0000256" key="2">
    <source>
        <dbReference type="ARBA" id="ARBA00023125"/>
    </source>
</evidence>
<dbReference type="InterPro" id="IPR050204">
    <property type="entry name" value="AraC_XylS_family_regulators"/>
</dbReference>
<keyword evidence="2" id="KW-0238">DNA-binding</keyword>
<organism evidence="5 6">
    <name type="scientific">Chelatococcus reniformis</name>
    <dbReference type="NCBI Taxonomy" id="1494448"/>
    <lineage>
        <taxon>Bacteria</taxon>
        <taxon>Pseudomonadati</taxon>
        <taxon>Pseudomonadota</taxon>
        <taxon>Alphaproteobacteria</taxon>
        <taxon>Hyphomicrobiales</taxon>
        <taxon>Chelatococcaceae</taxon>
        <taxon>Chelatococcus</taxon>
    </lineage>
</organism>
<proteinExistence type="predicted"/>
<evidence type="ECO:0000313" key="5">
    <source>
        <dbReference type="EMBL" id="GGC76938.1"/>
    </source>
</evidence>
<protein>
    <submittedName>
        <fullName evidence="5">AraC family transcriptional regulator</fullName>
    </submittedName>
</protein>
<name>A0A916UKM4_9HYPH</name>
<sequence length="343" mass="38090">MNLLKPHHFTTRELPEHAQFEAWRAFMSSSIELSPAAGEASAFPADLFAWDLCGLLFARMVLPSPDVPRFWRHRDRPVMDHWCLELTVEGGVPAATAPHECPARRRIAFRCLGRPCQGTAVGSYVLSLFIPRDQFADVAPALDAVPEQIPDRGLGALLAEFMMSLDRNLPATDEHDLPKLVEATRAVVSACLVANRGLPALERVGAASGTLLERARKIIRHNLRSQELGPDELCRLMGVSRSRLYRLFEPLGGVSNYIRRQRLLQAHAALSDFRNTRHIRLIAENCGFEDASSFSRAYYAEFGYSPSDTRRAALGGHSLPARLAREGEPLDASFNDLMLGLHS</sequence>
<dbReference type="RefSeq" id="WP_188610852.1">
    <property type="nucleotide sequence ID" value="NZ_BMGG01000007.1"/>
</dbReference>
<dbReference type="PANTHER" id="PTHR46796">
    <property type="entry name" value="HTH-TYPE TRANSCRIPTIONAL ACTIVATOR RHAS-RELATED"/>
    <property type="match status" value="1"/>
</dbReference>
<keyword evidence="3" id="KW-0804">Transcription</keyword>
<evidence type="ECO:0000313" key="6">
    <source>
        <dbReference type="Proteomes" id="UP000637002"/>
    </source>
</evidence>
<evidence type="ECO:0000259" key="4">
    <source>
        <dbReference type="PROSITE" id="PS01124"/>
    </source>
</evidence>